<dbReference type="Proteomes" id="UP000431401">
    <property type="component" value="Unassembled WGS sequence"/>
</dbReference>
<accession>A0A7K0DP86</accession>
<name>A0A7K0DP86_9NOCA</name>
<reference evidence="10 11" key="1">
    <citation type="submission" date="2019-10" db="EMBL/GenBank/DDBJ databases">
        <title>Nocardia macrotermitis sp. nov. and Nocardia aurantia sp. nov., isolated from the gut of fungus growing-termite Macrotermes natalensis.</title>
        <authorList>
            <person name="Benndorf R."/>
            <person name="Schwitalla J."/>
            <person name="Martin K."/>
            <person name="De Beer W."/>
            <person name="Kaster A.-K."/>
            <person name="Vollmers J."/>
            <person name="Poulsen M."/>
            <person name="Beemelmanns C."/>
        </authorList>
    </citation>
    <scope>NUCLEOTIDE SEQUENCE [LARGE SCALE GENOMIC DNA]</scope>
    <source>
        <strain evidence="10 11">RB56</strain>
    </source>
</reference>
<keyword evidence="6 8" id="KW-1133">Transmembrane helix</keyword>
<evidence type="ECO:0000256" key="3">
    <source>
        <dbReference type="ARBA" id="ARBA00022448"/>
    </source>
</evidence>
<dbReference type="InterPro" id="IPR011701">
    <property type="entry name" value="MFS"/>
</dbReference>
<evidence type="ECO:0000259" key="9">
    <source>
        <dbReference type="PROSITE" id="PS50850"/>
    </source>
</evidence>
<dbReference type="PANTHER" id="PTHR43271:SF1">
    <property type="entry name" value="INNER MEMBRANE TRANSPORT PROTEIN YNFM"/>
    <property type="match status" value="1"/>
</dbReference>
<sequence>MTSTAIAPAPSIAAHERRVTRAAFAAGVTTFAAMYSAQALLPSLSAAFGATPARAASAVSLTTGVLALAIVPVSALSARFGHARVMIASTAGSALIGLLLPWSPNLDVLLAGRALQGLVVAGVPAVAMAYLAEEIHGDRLGAAMGVYIAGTTLGGLGCRVLPALALEVMPWRWAAETAAVAAAACAVWFLRALPAPRPADPQPLRIRSLTRDLGTQLRSPTLLALFGLAFVLMGGFVSVYNFLGYRLTRSPFELSPGVAGFVFLLYLAGTVTSTLAGRWVNRIGRVRVLMISVAVMCAGVLITLPDRLPAVLLGVLLCTAGFFGAHTVAGAWVGTAAIGNRSAAGSLYMFCYYAGSSVIGALAGVVFGRYGWAGLAGYVAALTVVAAALIAIAATGERAAR</sequence>
<feature type="domain" description="Major facilitator superfamily (MFS) profile" evidence="9">
    <location>
        <begin position="1"/>
        <end position="399"/>
    </location>
</feature>
<keyword evidence="4" id="KW-1003">Cell membrane</keyword>
<dbReference type="CDD" id="cd17324">
    <property type="entry name" value="MFS_NepI_like"/>
    <property type="match status" value="1"/>
</dbReference>
<keyword evidence="11" id="KW-1185">Reference proteome</keyword>
<dbReference type="GO" id="GO:0022857">
    <property type="term" value="F:transmembrane transporter activity"/>
    <property type="evidence" value="ECO:0007669"/>
    <property type="project" value="InterPro"/>
</dbReference>
<feature type="transmembrane region" description="Helical" evidence="8">
    <location>
        <begin position="350"/>
        <end position="370"/>
    </location>
</feature>
<protein>
    <submittedName>
        <fullName evidence="10">Inner membrane transport protein YnfM</fullName>
    </submittedName>
</protein>
<feature type="transmembrane region" description="Helical" evidence="8">
    <location>
        <begin position="171"/>
        <end position="190"/>
    </location>
</feature>
<feature type="transmembrane region" description="Helical" evidence="8">
    <location>
        <begin position="255"/>
        <end position="276"/>
    </location>
</feature>
<feature type="transmembrane region" description="Helical" evidence="8">
    <location>
        <begin position="288"/>
        <end position="305"/>
    </location>
</feature>
<feature type="transmembrane region" description="Helical" evidence="8">
    <location>
        <begin position="311"/>
        <end position="338"/>
    </location>
</feature>
<comment type="similarity">
    <text evidence="2">Belongs to the major facilitator superfamily.</text>
</comment>
<feature type="transmembrane region" description="Helical" evidence="8">
    <location>
        <begin position="85"/>
        <end position="102"/>
    </location>
</feature>
<organism evidence="10 11">
    <name type="scientific">Nocardia aurantia</name>
    <dbReference type="NCBI Taxonomy" id="2585199"/>
    <lineage>
        <taxon>Bacteria</taxon>
        <taxon>Bacillati</taxon>
        <taxon>Actinomycetota</taxon>
        <taxon>Actinomycetes</taxon>
        <taxon>Mycobacteriales</taxon>
        <taxon>Nocardiaceae</taxon>
        <taxon>Nocardia</taxon>
    </lineage>
</organism>
<evidence type="ECO:0000256" key="1">
    <source>
        <dbReference type="ARBA" id="ARBA00004651"/>
    </source>
</evidence>
<dbReference type="RefSeq" id="WP_319942821.1">
    <property type="nucleotide sequence ID" value="NZ_WEGI01000004.1"/>
</dbReference>
<keyword evidence="7 8" id="KW-0472">Membrane</keyword>
<feature type="transmembrane region" description="Helical" evidence="8">
    <location>
        <begin position="53"/>
        <end position="73"/>
    </location>
</feature>
<evidence type="ECO:0000256" key="2">
    <source>
        <dbReference type="ARBA" id="ARBA00008335"/>
    </source>
</evidence>
<feature type="transmembrane region" description="Helical" evidence="8">
    <location>
        <begin position="376"/>
        <end position="396"/>
    </location>
</feature>
<proteinExistence type="inferred from homology"/>
<dbReference type="EMBL" id="WEGI01000004">
    <property type="protein sequence ID" value="MQY26604.1"/>
    <property type="molecule type" value="Genomic_DNA"/>
</dbReference>
<keyword evidence="3" id="KW-0813">Transport</keyword>
<evidence type="ECO:0000256" key="4">
    <source>
        <dbReference type="ARBA" id="ARBA00022475"/>
    </source>
</evidence>
<dbReference type="SUPFAM" id="SSF103473">
    <property type="entry name" value="MFS general substrate transporter"/>
    <property type="match status" value="1"/>
</dbReference>
<evidence type="ECO:0000256" key="8">
    <source>
        <dbReference type="SAM" id="Phobius"/>
    </source>
</evidence>
<evidence type="ECO:0000256" key="7">
    <source>
        <dbReference type="ARBA" id="ARBA00023136"/>
    </source>
</evidence>
<dbReference type="InterPro" id="IPR036259">
    <property type="entry name" value="MFS_trans_sf"/>
</dbReference>
<evidence type="ECO:0000313" key="10">
    <source>
        <dbReference type="EMBL" id="MQY26604.1"/>
    </source>
</evidence>
<dbReference type="GO" id="GO:0005886">
    <property type="term" value="C:plasma membrane"/>
    <property type="evidence" value="ECO:0007669"/>
    <property type="project" value="UniProtKB-SubCell"/>
</dbReference>
<feature type="transmembrane region" description="Helical" evidence="8">
    <location>
        <begin position="144"/>
        <end position="165"/>
    </location>
</feature>
<comment type="subcellular location">
    <subcellularLocation>
        <location evidence="1">Cell membrane</location>
        <topology evidence="1">Multi-pass membrane protein</topology>
    </subcellularLocation>
</comment>
<dbReference type="PANTHER" id="PTHR43271">
    <property type="entry name" value="BLL2771 PROTEIN"/>
    <property type="match status" value="1"/>
</dbReference>
<dbReference type="PROSITE" id="PS50850">
    <property type="entry name" value="MFS"/>
    <property type="match status" value="1"/>
</dbReference>
<feature type="transmembrane region" description="Helical" evidence="8">
    <location>
        <begin position="221"/>
        <end position="243"/>
    </location>
</feature>
<dbReference type="Gene3D" id="1.20.1250.20">
    <property type="entry name" value="MFS general substrate transporter like domains"/>
    <property type="match status" value="1"/>
</dbReference>
<evidence type="ECO:0000256" key="5">
    <source>
        <dbReference type="ARBA" id="ARBA00022692"/>
    </source>
</evidence>
<comment type="caution">
    <text evidence="10">The sequence shown here is derived from an EMBL/GenBank/DDBJ whole genome shotgun (WGS) entry which is preliminary data.</text>
</comment>
<gene>
    <name evidence="10" type="primary">ynfM</name>
    <name evidence="10" type="ORF">NRB56_21750</name>
</gene>
<dbReference type="AlphaFoldDB" id="A0A7K0DP86"/>
<keyword evidence="5 8" id="KW-0812">Transmembrane</keyword>
<evidence type="ECO:0000256" key="6">
    <source>
        <dbReference type="ARBA" id="ARBA00022989"/>
    </source>
</evidence>
<feature type="transmembrane region" description="Helical" evidence="8">
    <location>
        <begin position="114"/>
        <end position="132"/>
    </location>
</feature>
<feature type="transmembrane region" description="Helical" evidence="8">
    <location>
        <begin position="22"/>
        <end position="41"/>
    </location>
</feature>
<dbReference type="Pfam" id="PF07690">
    <property type="entry name" value="MFS_1"/>
    <property type="match status" value="1"/>
</dbReference>
<dbReference type="InterPro" id="IPR020846">
    <property type="entry name" value="MFS_dom"/>
</dbReference>
<evidence type="ECO:0000313" key="11">
    <source>
        <dbReference type="Proteomes" id="UP000431401"/>
    </source>
</evidence>